<dbReference type="Proteomes" id="UP000054498">
    <property type="component" value="Unassembled WGS sequence"/>
</dbReference>
<keyword evidence="2" id="KW-1185">Reference proteome</keyword>
<dbReference type="AlphaFoldDB" id="A0A0D2KDP6"/>
<dbReference type="RefSeq" id="XP_013892978.1">
    <property type="nucleotide sequence ID" value="XM_014037524.1"/>
</dbReference>
<accession>A0A0D2KDP6</accession>
<dbReference type="KEGG" id="mng:MNEG_14005"/>
<evidence type="ECO:0000313" key="1">
    <source>
        <dbReference type="EMBL" id="KIY93958.1"/>
    </source>
</evidence>
<organism evidence="1 2">
    <name type="scientific">Monoraphidium neglectum</name>
    <dbReference type="NCBI Taxonomy" id="145388"/>
    <lineage>
        <taxon>Eukaryota</taxon>
        <taxon>Viridiplantae</taxon>
        <taxon>Chlorophyta</taxon>
        <taxon>core chlorophytes</taxon>
        <taxon>Chlorophyceae</taxon>
        <taxon>CS clade</taxon>
        <taxon>Sphaeropleales</taxon>
        <taxon>Selenastraceae</taxon>
        <taxon>Monoraphidium</taxon>
    </lineage>
</organism>
<dbReference type="GeneID" id="25731524"/>
<name>A0A0D2KDP6_9CHLO</name>
<sequence>MPSELRVDKMERAIENANATGALAAPSTIDAATQPGAQALPCRPSCLGPVMCNTADTPECDAYQEYCANPKLENTPVCTPPCDLLDDPDSDPRCKQPDA</sequence>
<protein>
    <submittedName>
        <fullName evidence="1">Uncharacterized protein</fullName>
    </submittedName>
</protein>
<evidence type="ECO:0000313" key="2">
    <source>
        <dbReference type="Proteomes" id="UP000054498"/>
    </source>
</evidence>
<dbReference type="EMBL" id="KK104410">
    <property type="protein sequence ID" value="KIY93958.1"/>
    <property type="molecule type" value="Genomic_DNA"/>
</dbReference>
<proteinExistence type="predicted"/>
<reference evidence="1 2" key="1">
    <citation type="journal article" date="2013" name="BMC Genomics">
        <title>Reconstruction of the lipid metabolism for the microalga Monoraphidium neglectum from its genome sequence reveals characteristics suitable for biofuel production.</title>
        <authorList>
            <person name="Bogen C."/>
            <person name="Al-Dilaimi A."/>
            <person name="Albersmeier A."/>
            <person name="Wichmann J."/>
            <person name="Grundmann M."/>
            <person name="Rupp O."/>
            <person name="Lauersen K.J."/>
            <person name="Blifernez-Klassen O."/>
            <person name="Kalinowski J."/>
            <person name="Goesmann A."/>
            <person name="Mussgnug J.H."/>
            <person name="Kruse O."/>
        </authorList>
    </citation>
    <scope>NUCLEOTIDE SEQUENCE [LARGE SCALE GENOMIC DNA]</scope>
    <source>
        <strain evidence="1 2">SAG 48.87</strain>
    </source>
</reference>
<gene>
    <name evidence="1" type="ORF">MNEG_14005</name>
</gene>